<dbReference type="NCBIfam" id="NF002769">
    <property type="entry name" value="PRK02853.1"/>
    <property type="match status" value="1"/>
</dbReference>
<reference evidence="2 3" key="1">
    <citation type="submission" date="2023-07" db="EMBL/GenBank/DDBJ databases">
        <title>Genomic Encyclopedia of Type Strains, Phase IV (KMG-IV): sequencing the most valuable type-strain genomes for metagenomic binning, comparative biology and taxonomic classification.</title>
        <authorList>
            <person name="Goeker M."/>
        </authorList>
    </citation>
    <scope>NUCLEOTIDE SEQUENCE [LARGE SCALE GENOMIC DNA]</scope>
    <source>
        <strain evidence="2 3">B1-1</strain>
    </source>
</reference>
<sequence length="162" mass="18332">MAEDNGGEAGRLVAVELDPGSIGRSTADVEHERRIAIYDLVEDNRFVLPGHAAGEYRLHLAVRDNRLVFDIRDAEDRPLVLHLLSLTPLRRIVRDYFTICDSYYAAIRTATPSQIETIDMGRRGVHDEGSKLLMERLAGKIMVDFETARRLFTLVCALHWKG</sequence>
<dbReference type="HAMAP" id="MF_00678">
    <property type="entry name" value="UPF0262"/>
    <property type="match status" value="1"/>
</dbReference>
<dbReference type="Proteomes" id="UP001223743">
    <property type="component" value="Unassembled WGS sequence"/>
</dbReference>
<dbReference type="PIRSF" id="PIRSF032146">
    <property type="entry name" value="UCP032146"/>
    <property type="match status" value="1"/>
</dbReference>
<evidence type="ECO:0000313" key="2">
    <source>
        <dbReference type="EMBL" id="MDQ0516093.1"/>
    </source>
</evidence>
<accession>A0ABU0M591</accession>
<dbReference type="Pfam" id="PF06793">
    <property type="entry name" value="UPF0262"/>
    <property type="match status" value="1"/>
</dbReference>
<dbReference type="InterPro" id="IPR008321">
    <property type="entry name" value="UCP032146"/>
</dbReference>
<protein>
    <recommendedName>
        <fullName evidence="1">UPF0262 protein QO015_001706</fullName>
    </recommendedName>
</protein>
<gene>
    <name evidence="2" type="ORF">QO015_001706</name>
</gene>
<name>A0ABU0M591_9HYPH</name>
<dbReference type="EMBL" id="JAUSWJ010000001">
    <property type="protein sequence ID" value="MDQ0516093.1"/>
    <property type="molecule type" value="Genomic_DNA"/>
</dbReference>
<evidence type="ECO:0000313" key="3">
    <source>
        <dbReference type="Proteomes" id="UP001223743"/>
    </source>
</evidence>
<comment type="similarity">
    <text evidence="1">Belongs to the UPF0262 family.</text>
</comment>
<organism evidence="2 3">
    <name type="scientific">Kaistia geumhonensis</name>
    <dbReference type="NCBI Taxonomy" id="410839"/>
    <lineage>
        <taxon>Bacteria</taxon>
        <taxon>Pseudomonadati</taxon>
        <taxon>Pseudomonadota</taxon>
        <taxon>Alphaproteobacteria</taxon>
        <taxon>Hyphomicrobiales</taxon>
        <taxon>Kaistiaceae</taxon>
        <taxon>Kaistia</taxon>
    </lineage>
</organism>
<dbReference type="RefSeq" id="WP_266280054.1">
    <property type="nucleotide sequence ID" value="NZ_JAPKNF010000001.1"/>
</dbReference>
<keyword evidence="3" id="KW-1185">Reference proteome</keyword>
<comment type="caution">
    <text evidence="2">The sequence shown here is derived from an EMBL/GenBank/DDBJ whole genome shotgun (WGS) entry which is preliminary data.</text>
</comment>
<evidence type="ECO:0000256" key="1">
    <source>
        <dbReference type="HAMAP-Rule" id="MF_00678"/>
    </source>
</evidence>
<proteinExistence type="inferred from homology"/>